<feature type="transmembrane region" description="Helical" evidence="7">
    <location>
        <begin position="206"/>
        <end position="223"/>
    </location>
</feature>
<feature type="transmembrane region" description="Helical" evidence="7">
    <location>
        <begin position="21"/>
        <end position="42"/>
    </location>
</feature>
<evidence type="ECO:0000256" key="1">
    <source>
        <dbReference type="ARBA" id="ARBA00004651"/>
    </source>
</evidence>
<feature type="transmembrane region" description="Helical" evidence="7">
    <location>
        <begin position="274"/>
        <end position="299"/>
    </location>
</feature>
<keyword evidence="10" id="KW-1185">Reference proteome</keyword>
<feature type="transmembrane region" description="Helical" evidence="7">
    <location>
        <begin position="480"/>
        <end position="504"/>
    </location>
</feature>
<dbReference type="InterPro" id="IPR036259">
    <property type="entry name" value="MFS_trans_sf"/>
</dbReference>
<comment type="subcellular location">
    <subcellularLocation>
        <location evidence="1">Cell membrane</location>
        <topology evidence="1">Multi-pass membrane protein</topology>
    </subcellularLocation>
</comment>
<evidence type="ECO:0000256" key="7">
    <source>
        <dbReference type="SAM" id="Phobius"/>
    </source>
</evidence>
<feature type="transmembrane region" description="Helical" evidence="7">
    <location>
        <begin position="368"/>
        <end position="390"/>
    </location>
</feature>
<evidence type="ECO:0000256" key="5">
    <source>
        <dbReference type="ARBA" id="ARBA00022989"/>
    </source>
</evidence>
<dbReference type="InterPro" id="IPR011701">
    <property type="entry name" value="MFS"/>
</dbReference>
<dbReference type="PROSITE" id="PS50850">
    <property type="entry name" value="MFS"/>
    <property type="match status" value="1"/>
</dbReference>
<dbReference type="CDD" id="cd17321">
    <property type="entry name" value="MFS_MMR_MDR_like"/>
    <property type="match status" value="1"/>
</dbReference>
<dbReference type="InterPro" id="IPR020846">
    <property type="entry name" value="MFS_dom"/>
</dbReference>
<protein>
    <submittedName>
        <fullName evidence="9">MFS transporter</fullName>
    </submittedName>
</protein>
<feature type="transmembrane region" description="Helical" evidence="7">
    <location>
        <begin position="311"/>
        <end position="332"/>
    </location>
</feature>
<gene>
    <name evidence="9" type="ORF">ACFOYY_36235</name>
</gene>
<keyword evidence="4 7" id="KW-0812">Transmembrane</keyword>
<feature type="transmembrane region" description="Helical" evidence="7">
    <location>
        <begin position="410"/>
        <end position="428"/>
    </location>
</feature>
<evidence type="ECO:0000259" key="8">
    <source>
        <dbReference type="PROSITE" id="PS50850"/>
    </source>
</evidence>
<reference evidence="10" key="1">
    <citation type="journal article" date="2019" name="Int. J. Syst. Evol. Microbiol.">
        <title>The Global Catalogue of Microorganisms (GCM) 10K type strain sequencing project: providing services to taxonomists for standard genome sequencing and annotation.</title>
        <authorList>
            <consortium name="The Broad Institute Genomics Platform"/>
            <consortium name="The Broad Institute Genome Sequencing Center for Infectious Disease"/>
            <person name="Wu L."/>
            <person name="Ma J."/>
        </authorList>
    </citation>
    <scope>NUCLEOTIDE SEQUENCE [LARGE SCALE GENOMIC DNA]</scope>
    <source>
        <strain evidence="10">TBRC 7912</strain>
    </source>
</reference>
<feature type="transmembrane region" description="Helical" evidence="7">
    <location>
        <begin position="62"/>
        <end position="79"/>
    </location>
</feature>
<proteinExistence type="predicted"/>
<dbReference type="Proteomes" id="UP001595698">
    <property type="component" value="Unassembled WGS sequence"/>
</dbReference>
<feature type="domain" description="Major facilitator superfamily (MFS) profile" evidence="8">
    <location>
        <begin position="20"/>
        <end position="512"/>
    </location>
</feature>
<organism evidence="9 10">
    <name type="scientific">Streptosporangium jomthongense</name>
    <dbReference type="NCBI Taxonomy" id="1193683"/>
    <lineage>
        <taxon>Bacteria</taxon>
        <taxon>Bacillati</taxon>
        <taxon>Actinomycetota</taxon>
        <taxon>Actinomycetes</taxon>
        <taxon>Streptosporangiales</taxon>
        <taxon>Streptosporangiaceae</taxon>
        <taxon>Streptosporangium</taxon>
    </lineage>
</organism>
<accession>A0ABV8FDI9</accession>
<feature type="transmembrane region" description="Helical" evidence="7">
    <location>
        <begin position="111"/>
        <end position="133"/>
    </location>
</feature>
<feature type="transmembrane region" description="Helical" evidence="7">
    <location>
        <begin position="172"/>
        <end position="194"/>
    </location>
</feature>
<evidence type="ECO:0000256" key="6">
    <source>
        <dbReference type="ARBA" id="ARBA00023136"/>
    </source>
</evidence>
<keyword evidence="2" id="KW-0813">Transport</keyword>
<dbReference type="SUPFAM" id="SSF103473">
    <property type="entry name" value="MFS general substrate transporter"/>
    <property type="match status" value="1"/>
</dbReference>
<evidence type="ECO:0000256" key="4">
    <source>
        <dbReference type="ARBA" id="ARBA00022692"/>
    </source>
</evidence>
<dbReference type="RefSeq" id="WP_362779360.1">
    <property type="nucleotide sequence ID" value="NZ_JBHSBC010000048.1"/>
</dbReference>
<dbReference type="Pfam" id="PF07690">
    <property type="entry name" value="MFS_1"/>
    <property type="match status" value="1"/>
</dbReference>
<keyword evidence="3" id="KW-1003">Cell membrane</keyword>
<comment type="caution">
    <text evidence="9">The sequence shown here is derived from an EMBL/GenBank/DDBJ whole genome shotgun (WGS) entry which is preliminary data.</text>
</comment>
<evidence type="ECO:0000256" key="2">
    <source>
        <dbReference type="ARBA" id="ARBA00022448"/>
    </source>
</evidence>
<dbReference type="PANTHER" id="PTHR42718:SF47">
    <property type="entry name" value="METHYL VIOLOGEN RESISTANCE PROTEIN SMVA"/>
    <property type="match status" value="1"/>
</dbReference>
<feature type="transmembrane region" description="Helical" evidence="7">
    <location>
        <begin position="339"/>
        <end position="362"/>
    </location>
</feature>
<feature type="transmembrane region" description="Helical" evidence="7">
    <location>
        <begin position="145"/>
        <end position="166"/>
    </location>
</feature>
<feature type="transmembrane region" description="Helical" evidence="7">
    <location>
        <begin position="235"/>
        <end position="253"/>
    </location>
</feature>
<name>A0ABV8FDI9_9ACTN</name>
<dbReference type="EMBL" id="JBHSBC010000048">
    <property type="protein sequence ID" value="MFC3985624.1"/>
    <property type="molecule type" value="Genomic_DNA"/>
</dbReference>
<dbReference type="Gene3D" id="1.20.1250.20">
    <property type="entry name" value="MFS general substrate transporter like domains"/>
    <property type="match status" value="1"/>
</dbReference>
<evidence type="ECO:0000313" key="9">
    <source>
        <dbReference type="EMBL" id="MFC3985624.1"/>
    </source>
</evidence>
<evidence type="ECO:0000313" key="10">
    <source>
        <dbReference type="Proteomes" id="UP001595698"/>
    </source>
</evidence>
<keyword evidence="6 7" id="KW-0472">Membrane</keyword>
<sequence length="512" mass="52470">MSVSNTEETEPKATRRTWMGLAVLALPTLLVALDMNVLFLALPRLTAELGADSVEQLWITDAYGFMVAGLVITMGTLGDRIGRRKLLLTGAVFFAIASLASAYAPNPTVLIAARTVLGIAGATVMPSTLALITNMFRDGQERGKAIAVWATCNFTGAALGPVVGGILLDHFWWGSVFLMALPIMVVVLIAGPLVLPEFRPPQAGRLDLTSVLLSMLAILPIVYGIKTLATGNGTATVSVVAILVGLVFAIVFVRRQLRLENPLLDLRLFTRRSFALVVLALSLAGIVMAGVGLLVTQFLQSVLGYSPLVSALWFAPMGLAVAVGTMVTPAFTKSLKPSVAIAGGLAVSTLGAAVLIVVNSTWGPVPVVIGIAILAVGTGPLFTIGTGLVVGSVPPERAGSAAAMSETANFLGGALGLALLGTIGAAVYQHQMTGAVPEGVPAAAAETARETVAGASSVAASLPADQAGELLRQAHGAFTAGLNAAGVLSTVIFGLFAVLAAVFFRRAGGEQS</sequence>
<feature type="transmembrane region" description="Helical" evidence="7">
    <location>
        <begin position="86"/>
        <end position="105"/>
    </location>
</feature>
<evidence type="ECO:0000256" key="3">
    <source>
        <dbReference type="ARBA" id="ARBA00022475"/>
    </source>
</evidence>
<keyword evidence="5 7" id="KW-1133">Transmembrane helix</keyword>
<dbReference type="PANTHER" id="PTHR42718">
    <property type="entry name" value="MAJOR FACILITATOR SUPERFAMILY MULTIDRUG TRANSPORTER MFSC"/>
    <property type="match status" value="1"/>
</dbReference>